<evidence type="ECO:0000313" key="2">
    <source>
        <dbReference type="EMBL" id="GAA5809200.1"/>
    </source>
</evidence>
<evidence type="ECO:0000313" key="3">
    <source>
        <dbReference type="Proteomes" id="UP001473302"/>
    </source>
</evidence>
<feature type="region of interest" description="Disordered" evidence="1">
    <location>
        <begin position="83"/>
        <end position="129"/>
    </location>
</feature>
<comment type="caution">
    <text evidence="2">The sequence shown here is derived from an EMBL/GenBank/DDBJ whole genome shotgun (WGS) entry which is preliminary data.</text>
</comment>
<reference evidence="2 3" key="1">
    <citation type="submission" date="2024-04" db="EMBL/GenBank/DDBJ databases">
        <title>genome sequences of Mucor flavus KT1a and Helicostylum pulchrum KT1b strains isolated from the surface of a dry-aged beef.</title>
        <authorList>
            <person name="Toyotome T."/>
            <person name="Hosono M."/>
            <person name="Torimaru M."/>
            <person name="Fukuda K."/>
            <person name="Mikami N."/>
        </authorList>
    </citation>
    <scope>NUCLEOTIDE SEQUENCE [LARGE SCALE GENOMIC DNA]</scope>
    <source>
        <strain evidence="2 3">KT1a</strain>
    </source>
</reference>
<sequence length="159" mass="18182">MSIFKTSLFVLPKPLRPGSDMISEVIINNPEIVNIVTAALSNTKDNYIVGNPEWDNGTRSDVVLNKLRRHMEREILQTQTVMTTRLNKRLREETEEEDENSQSTQSSQESQSNLTAYNPDSDSSEDNDDILEPIVCKSNEINSDIPYLILTFVVDHRRQ</sequence>
<organism evidence="2 3">
    <name type="scientific">Mucor flavus</name>
    <dbReference type="NCBI Taxonomy" id="439312"/>
    <lineage>
        <taxon>Eukaryota</taxon>
        <taxon>Fungi</taxon>
        <taxon>Fungi incertae sedis</taxon>
        <taxon>Mucoromycota</taxon>
        <taxon>Mucoromycotina</taxon>
        <taxon>Mucoromycetes</taxon>
        <taxon>Mucorales</taxon>
        <taxon>Mucorineae</taxon>
        <taxon>Mucoraceae</taxon>
        <taxon>Mucor</taxon>
    </lineage>
</organism>
<accession>A0ABP9YQQ9</accession>
<evidence type="ECO:0000256" key="1">
    <source>
        <dbReference type="SAM" id="MobiDB-lite"/>
    </source>
</evidence>
<dbReference type="EMBL" id="BAABUK010000004">
    <property type="protein sequence ID" value="GAA5809200.1"/>
    <property type="molecule type" value="Genomic_DNA"/>
</dbReference>
<keyword evidence="3" id="KW-1185">Reference proteome</keyword>
<name>A0ABP9YQQ9_9FUNG</name>
<feature type="compositionally biased region" description="Low complexity" evidence="1">
    <location>
        <begin position="101"/>
        <end position="113"/>
    </location>
</feature>
<gene>
    <name evidence="2" type="ORF">MFLAVUS_002605</name>
</gene>
<proteinExistence type="predicted"/>
<dbReference type="Proteomes" id="UP001473302">
    <property type="component" value="Unassembled WGS sequence"/>
</dbReference>
<protein>
    <submittedName>
        <fullName evidence="2">Uncharacterized protein</fullName>
    </submittedName>
</protein>